<organism evidence="8">
    <name type="scientific">Lysobacter firmicutimachus</name>
    <dbReference type="NCBI Taxonomy" id="1792846"/>
    <lineage>
        <taxon>Bacteria</taxon>
        <taxon>Pseudomonadati</taxon>
        <taxon>Pseudomonadota</taxon>
        <taxon>Gammaproteobacteria</taxon>
        <taxon>Lysobacterales</taxon>
        <taxon>Lysobacteraceae</taxon>
        <taxon>Lysobacter</taxon>
    </lineage>
</organism>
<feature type="region of interest" description="Disordered" evidence="5">
    <location>
        <begin position="62"/>
        <end position="105"/>
    </location>
</feature>
<dbReference type="PANTHER" id="PTHR38097:SF2">
    <property type="entry name" value="DNA-BINDING PROTEIN STPA"/>
    <property type="match status" value="1"/>
</dbReference>
<reference evidence="8" key="2">
    <citation type="submission" date="2024-06" db="EMBL/GenBank/DDBJ databases">
        <authorList>
            <person name="Li S."/>
        </authorList>
    </citation>
    <scope>NUCLEOTIDE SEQUENCE</scope>
    <source>
        <strain evidence="8">SR10</strain>
    </source>
</reference>
<gene>
    <name evidence="8" type="ORF">ABU614_11325</name>
    <name evidence="7" type="ORF">V2J18_04755</name>
</gene>
<evidence type="ECO:0000313" key="9">
    <source>
        <dbReference type="Proteomes" id="UP001387215"/>
    </source>
</evidence>
<dbReference type="SUPFAM" id="SSF81273">
    <property type="entry name" value="H-NS histone-like proteins"/>
    <property type="match status" value="1"/>
</dbReference>
<accession>A0AAU8N0I5</accession>
<reference evidence="7 9" key="1">
    <citation type="submission" date="2024-02" db="EMBL/GenBank/DDBJ databases">
        <title>Lysobacter Genome Sequencing and Mining.</title>
        <authorList>
            <person name="Bierman J."/>
            <person name="Walker M.C."/>
        </authorList>
    </citation>
    <scope>NUCLEOTIDE SEQUENCE [LARGE SCALE GENOMIC DNA]</scope>
    <source>
        <strain evidence="7 9">PB6250</strain>
    </source>
</reference>
<dbReference type="PANTHER" id="PTHR38097">
    <property type="match status" value="1"/>
</dbReference>
<dbReference type="Pfam" id="PF00816">
    <property type="entry name" value="Histone_HNS"/>
    <property type="match status" value="1"/>
</dbReference>
<sequence>MTIDISSLSAKELESLISQAKKRKTTLNKRKPVAAVRKKIAQLVKAEGYTIEELFGAASAPRAAKAGPKAAKPAAAGVRKARKPLGKVAPKYRNPANTGETWTGRGKQPRWLAAYTAAGRKLDDFLIK</sequence>
<evidence type="ECO:0000256" key="2">
    <source>
        <dbReference type="ARBA" id="ARBA00010610"/>
    </source>
</evidence>
<dbReference type="SMART" id="SM00528">
    <property type="entry name" value="HNS"/>
    <property type="match status" value="1"/>
</dbReference>
<evidence type="ECO:0000259" key="6">
    <source>
        <dbReference type="SMART" id="SM00528"/>
    </source>
</evidence>
<dbReference type="GO" id="GO:0000976">
    <property type="term" value="F:transcription cis-regulatory region binding"/>
    <property type="evidence" value="ECO:0007669"/>
    <property type="project" value="TreeGrafter"/>
</dbReference>
<dbReference type="GO" id="GO:0005829">
    <property type="term" value="C:cytosol"/>
    <property type="evidence" value="ECO:0007669"/>
    <property type="project" value="TreeGrafter"/>
</dbReference>
<dbReference type="AlphaFoldDB" id="A0AAU8N0I5"/>
<dbReference type="GO" id="GO:0003681">
    <property type="term" value="F:bent DNA binding"/>
    <property type="evidence" value="ECO:0007669"/>
    <property type="project" value="TreeGrafter"/>
</dbReference>
<comment type="similarity">
    <text evidence="2">Belongs to the histone-like protein H-NS family.</text>
</comment>
<dbReference type="InterPro" id="IPR027444">
    <property type="entry name" value="H-NS_C_dom"/>
</dbReference>
<name>A0AAU8N0I5_9GAMM</name>
<evidence type="ECO:0000256" key="5">
    <source>
        <dbReference type="SAM" id="MobiDB-lite"/>
    </source>
</evidence>
<dbReference type="GO" id="GO:0009295">
    <property type="term" value="C:nucleoid"/>
    <property type="evidence" value="ECO:0007669"/>
    <property type="project" value="UniProtKB-SubCell"/>
</dbReference>
<proteinExistence type="inferred from homology"/>
<dbReference type="EMBL" id="CP159925">
    <property type="protein sequence ID" value="XCO77343.1"/>
    <property type="molecule type" value="Genomic_DNA"/>
</dbReference>
<evidence type="ECO:0000256" key="3">
    <source>
        <dbReference type="ARBA" id="ARBA00022490"/>
    </source>
</evidence>
<dbReference type="GO" id="GO:0001217">
    <property type="term" value="F:DNA-binding transcription repressor activity"/>
    <property type="evidence" value="ECO:0007669"/>
    <property type="project" value="TreeGrafter"/>
</dbReference>
<feature type="compositionally biased region" description="Low complexity" evidence="5">
    <location>
        <begin position="62"/>
        <end position="78"/>
    </location>
</feature>
<dbReference type="EMBL" id="JBANDL010000002">
    <property type="protein sequence ID" value="MEI2453987.1"/>
    <property type="molecule type" value="Genomic_DNA"/>
</dbReference>
<comment type="subcellular location">
    <subcellularLocation>
        <location evidence="1">Cytoplasm</location>
        <location evidence="1">Nucleoid</location>
    </subcellularLocation>
</comment>
<dbReference type="Proteomes" id="UP001387215">
    <property type="component" value="Unassembled WGS sequence"/>
</dbReference>
<protein>
    <submittedName>
        <fullName evidence="8">H-NS histone family protein</fullName>
    </submittedName>
</protein>
<dbReference type="InterPro" id="IPR037150">
    <property type="entry name" value="H-NS_C_dom_sf"/>
</dbReference>
<dbReference type="GO" id="GO:0032993">
    <property type="term" value="C:protein-DNA complex"/>
    <property type="evidence" value="ECO:0007669"/>
    <property type="project" value="TreeGrafter"/>
</dbReference>
<keyword evidence="4" id="KW-0238">DNA-binding</keyword>
<keyword evidence="9" id="KW-1185">Reference proteome</keyword>
<dbReference type="GO" id="GO:0003680">
    <property type="term" value="F:minor groove of adenine-thymine-rich DNA binding"/>
    <property type="evidence" value="ECO:0007669"/>
    <property type="project" value="TreeGrafter"/>
</dbReference>
<evidence type="ECO:0000256" key="1">
    <source>
        <dbReference type="ARBA" id="ARBA00004453"/>
    </source>
</evidence>
<dbReference type="Gene3D" id="4.10.430.10">
    <property type="entry name" value="Histone-like protein H-NS, C-terminal domain"/>
    <property type="match status" value="1"/>
</dbReference>
<keyword evidence="3" id="KW-0963">Cytoplasm</keyword>
<feature type="domain" description="DNA-binding protein H-NS-like C-terminal" evidence="6">
    <location>
        <begin position="79"/>
        <end position="127"/>
    </location>
</feature>
<evidence type="ECO:0000313" key="7">
    <source>
        <dbReference type="EMBL" id="MEI2453987.1"/>
    </source>
</evidence>
<evidence type="ECO:0000256" key="4">
    <source>
        <dbReference type="ARBA" id="ARBA00023125"/>
    </source>
</evidence>
<evidence type="ECO:0000313" key="8">
    <source>
        <dbReference type="EMBL" id="XCO77343.1"/>
    </source>
</evidence>